<dbReference type="PANTHER" id="PTHR36792">
    <property type="entry name" value="EXPRESSED PROTEIN"/>
    <property type="match status" value="1"/>
</dbReference>
<name>A0A250WP97_9CHLO</name>
<evidence type="ECO:0000256" key="1">
    <source>
        <dbReference type="SAM" id="MobiDB-lite"/>
    </source>
</evidence>
<organism evidence="2 3">
    <name type="scientific">Chlamydomonas eustigma</name>
    <dbReference type="NCBI Taxonomy" id="1157962"/>
    <lineage>
        <taxon>Eukaryota</taxon>
        <taxon>Viridiplantae</taxon>
        <taxon>Chlorophyta</taxon>
        <taxon>core chlorophytes</taxon>
        <taxon>Chlorophyceae</taxon>
        <taxon>CS clade</taxon>
        <taxon>Chlamydomonadales</taxon>
        <taxon>Chlamydomonadaceae</taxon>
        <taxon>Chlamydomonas</taxon>
    </lineage>
</organism>
<gene>
    <name evidence="2" type="ORF">CEUSTIGMA_g111.t1</name>
</gene>
<dbReference type="EMBL" id="BEGY01000001">
    <property type="protein sequence ID" value="GAX72655.1"/>
    <property type="molecule type" value="Genomic_DNA"/>
</dbReference>
<dbReference type="Proteomes" id="UP000232323">
    <property type="component" value="Unassembled WGS sequence"/>
</dbReference>
<protein>
    <submittedName>
        <fullName evidence="2">Uncharacterized protein</fullName>
    </submittedName>
</protein>
<evidence type="ECO:0000313" key="3">
    <source>
        <dbReference type="Proteomes" id="UP000232323"/>
    </source>
</evidence>
<dbReference type="InterPro" id="IPR006597">
    <property type="entry name" value="Sel1-like"/>
</dbReference>
<proteinExistence type="predicted"/>
<keyword evidence="3" id="KW-1185">Reference proteome</keyword>
<dbReference type="STRING" id="1157962.A0A250WP97"/>
<reference evidence="2 3" key="1">
    <citation type="submission" date="2017-08" db="EMBL/GenBank/DDBJ databases">
        <title>Acidophilic green algal genome provides insights into adaptation to an acidic environment.</title>
        <authorList>
            <person name="Hirooka S."/>
            <person name="Hirose Y."/>
            <person name="Kanesaki Y."/>
            <person name="Higuchi S."/>
            <person name="Fujiwara T."/>
            <person name="Onuma R."/>
            <person name="Era A."/>
            <person name="Ohbayashi R."/>
            <person name="Uzuka A."/>
            <person name="Nozaki H."/>
            <person name="Yoshikawa H."/>
            <person name="Miyagishima S.Y."/>
        </authorList>
    </citation>
    <scope>NUCLEOTIDE SEQUENCE [LARGE SCALE GENOMIC DNA]</scope>
    <source>
        <strain evidence="2 3">NIES-2499</strain>
    </source>
</reference>
<dbReference type="AlphaFoldDB" id="A0A250WP97"/>
<sequence length="116" mass="12969">MATAEGRVKSSNNKRPAQELDRSVLASSQANNSSSHPSTEATQNPVPLKYVINEAVKRWFEDTLEEALRGDVKQQALLGQMYAEGYGCEKDPKASKEWIERASSRGYRMQGVYCEL</sequence>
<dbReference type="OrthoDB" id="2384430at2759"/>
<accession>A0A250WP97</accession>
<feature type="compositionally biased region" description="Low complexity" evidence="1">
    <location>
        <begin position="23"/>
        <end position="38"/>
    </location>
</feature>
<dbReference type="SMART" id="SM00671">
    <property type="entry name" value="SEL1"/>
    <property type="match status" value="1"/>
</dbReference>
<feature type="region of interest" description="Disordered" evidence="1">
    <location>
        <begin position="1"/>
        <end position="47"/>
    </location>
</feature>
<dbReference type="Gene3D" id="1.25.40.10">
    <property type="entry name" value="Tetratricopeptide repeat domain"/>
    <property type="match status" value="1"/>
</dbReference>
<comment type="caution">
    <text evidence="2">The sequence shown here is derived from an EMBL/GenBank/DDBJ whole genome shotgun (WGS) entry which is preliminary data.</text>
</comment>
<dbReference type="SUPFAM" id="SSF81901">
    <property type="entry name" value="HCP-like"/>
    <property type="match status" value="1"/>
</dbReference>
<evidence type="ECO:0000313" key="2">
    <source>
        <dbReference type="EMBL" id="GAX72655.1"/>
    </source>
</evidence>
<dbReference type="InterPro" id="IPR011990">
    <property type="entry name" value="TPR-like_helical_dom_sf"/>
</dbReference>
<dbReference type="PANTHER" id="PTHR36792:SF5">
    <property type="entry name" value="SEL1 REPEAT PROTEIN"/>
    <property type="match status" value="1"/>
</dbReference>